<comment type="caution">
    <text evidence="1">The sequence shown here is derived from an EMBL/GenBank/DDBJ whole genome shotgun (WGS) entry which is preliminary data.</text>
</comment>
<evidence type="ECO:0000313" key="1">
    <source>
        <dbReference type="EMBL" id="KAH9381813.1"/>
    </source>
</evidence>
<dbReference type="Proteomes" id="UP000821853">
    <property type="component" value="Chromosome 9"/>
</dbReference>
<dbReference type="VEuPathDB" id="VectorBase:HLOH_062677"/>
<dbReference type="OrthoDB" id="7697627at2759"/>
<name>A0A9J6H2F4_HAELO</name>
<protein>
    <submittedName>
        <fullName evidence="1">Uncharacterized protein</fullName>
    </submittedName>
</protein>
<accession>A0A9J6H2F4</accession>
<reference evidence="1 2" key="1">
    <citation type="journal article" date="2020" name="Cell">
        <title>Large-Scale Comparative Analyses of Tick Genomes Elucidate Their Genetic Diversity and Vector Capacities.</title>
        <authorList>
            <consortium name="Tick Genome and Microbiome Consortium (TIGMIC)"/>
            <person name="Jia N."/>
            <person name="Wang J."/>
            <person name="Shi W."/>
            <person name="Du L."/>
            <person name="Sun Y."/>
            <person name="Zhan W."/>
            <person name="Jiang J.F."/>
            <person name="Wang Q."/>
            <person name="Zhang B."/>
            <person name="Ji P."/>
            <person name="Bell-Sakyi L."/>
            <person name="Cui X.M."/>
            <person name="Yuan T.T."/>
            <person name="Jiang B.G."/>
            <person name="Yang W.F."/>
            <person name="Lam T.T."/>
            <person name="Chang Q.C."/>
            <person name="Ding S.J."/>
            <person name="Wang X.J."/>
            <person name="Zhu J.G."/>
            <person name="Ruan X.D."/>
            <person name="Zhao L."/>
            <person name="Wei J.T."/>
            <person name="Ye R.Z."/>
            <person name="Que T.C."/>
            <person name="Du C.H."/>
            <person name="Zhou Y.H."/>
            <person name="Cheng J.X."/>
            <person name="Dai P.F."/>
            <person name="Guo W.B."/>
            <person name="Han X.H."/>
            <person name="Huang E.J."/>
            <person name="Li L.F."/>
            <person name="Wei W."/>
            <person name="Gao Y.C."/>
            <person name="Liu J.Z."/>
            <person name="Shao H.Z."/>
            <person name="Wang X."/>
            <person name="Wang C.C."/>
            <person name="Yang T.C."/>
            <person name="Huo Q.B."/>
            <person name="Li W."/>
            <person name="Chen H.Y."/>
            <person name="Chen S.E."/>
            <person name="Zhou L.G."/>
            <person name="Ni X.B."/>
            <person name="Tian J.H."/>
            <person name="Sheng Y."/>
            <person name="Liu T."/>
            <person name="Pan Y.S."/>
            <person name="Xia L.Y."/>
            <person name="Li J."/>
            <person name="Zhao F."/>
            <person name="Cao W.C."/>
        </authorList>
    </citation>
    <scope>NUCLEOTIDE SEQUENCE [LARGE SCALE GENOMIC DNA]</scope>
    <source>
        <strain evidence="1">HaeL-2018</strain>
    </source>
</reference>
<evidence type="ECO:0000313" key="2">
    <source>
        <dbReference type="Proteomes" id="UP000821853"/>
    </source>
</evidence>
<gene>
    <name evidence="1" type="ORF">HPB48_016337</name>
</gene>
<sequence length="242" mass="27645">MDELKQAQPQAEWIMKSTTTSWSSVESARVYLETRNTATDRANFGCNDLLDFSYNYFRAGSAERLIFRSRPYTTEYYTTEKTKPSYVISDRLGPLFRKKVTEELGRPDAYCSIEVDETPTAEQPVEQLDILAQYFSKTQRKVHRVLPLGRATAGILVDCIEKRLTELPNENVLCFSSDDPNTMKSVKKKLKETLDLNLQNIIECNIHKVHIALGTELNSFGADEERLVMDVYLSKHAVPTAF</sequence>
<dbReference type="AlphaFoldDB" id="A0A9J6H2F4"/>
<organism evidence="1 2">
    <name type="scientific">Haemaphysalis longicornis</name>
    <name type="common">Bush tick</name>
    <dbReference type="NCBI Taxonomy" id="44386"/>
    <lineage>
        <taxon>Eukaryota</taxon>
        <taxon>Metazoa</taxon>
        <taxon>Ecdysozoa</taxon>
        <taxon>Arthropoda</taxon>
        <taxon>Chelicerata</taxon>
        <taxon>Arachnida</taxon>
        <taxon>Acari</taxon>
        <taxon>Parasitiformes</taxon>
        <taxon>Ixodida</taxon>
        <taxon>Ixodoidea</taxon>
        <taxon>Ixodidae</taxon>
        <taxon>Haemaphysalinae</taxon>
        <taxon>Haemaphysalis</taxon>
    </lineage>
</organism>
<proteinExistence type="predicted"/>
<dbReference type="EMBL" id="JABSTR010000011">
    <property type="protein sequence ID" value="KAH9381813.1"/>
    <property type="molecule type" value="Genomic_DNA"/>
</dbReference>
<keyword evidence="2" id="KW-1185">Reference proteome</keyword>